<keyword evidence="1" id="KW-0472">Membrane</keyword>
<sequence length="110" mass="13061">MTNFFFDYVIPVLVVALVLACIRAPWKRCDESDAKDDARLDFRVKYVEKLARAETILAMAGESMTADERAQLAEAKAVVEYLTPWAKVWWEGEEEEFWAARRRKSWWRRW</sequence>
<dbReference type="HOGENOM" id="CLU_2172827_0_0_1"/>
<keyword evidence="3" id="KW-1185">Reference proteome</keyword>
<name>A0A0A1TDT1_9HYPO</name>
<keyword evidence="1" id="KW-1133">Transmembrane helix</keyword>
<dbReference type="EMBL" id="CDHN01000002">
    <property type="protein sequence ID" value="CEJ86998.1"/>
    <property type="molecule type" value="Genomic_DNA"/>
</dbReference>
<gene>
    <name evidence="2" type="ORF">VHEMI04270</name>
</gene>
<dbReference type="AlphaFoldDB" id="A0A0A1TDT1"/>
<reference evidence="2 3" key="1">
    <citation type="journal article" date="2015" name="Genome Announc.">
        <title>Draft Genome Sequence and Gene Annotation of the Entomopathogenic Fungus Verticillium hemipterigenum.</title>
        <authorList>
            <person name="Horn F."/>
            <person name="Habel A."/>
            <person name="Scharf D.H."/>
            <person name="Dworschak J."/>
            <person name="Brakhage A.A."/>
            <person name="Guthke R."/>
            <person name="Hertweck C."/>
            <person name="Linde J."/>
        </authorList>
    </citation>
    <scope>NUCLEOTIDE SEQUENCE [LARGE SCALE GENOMIC DNA]</scope>
</reference>
<feature type="transmembrane region" description="Helical" evidence="1">
    <location>
        <begin position="6"/>
        <end position="26"/>
    </location>
</feature>
<evidence type="ECO:0000313" key="2">
    <source>
        <dbReference type="EMBL" id="CEJ86998.1"/>
    </source>
</evidence>
<dbReference type="Proteomes" id="UP000039046">
    <property type="component" value="Unassembled WGS sequence"/>
</dbReference>
<organism evidence="2 3">
    <name type="scientific">[Torrubiella] hemipterigena</name>
    <dbReference type="NCBI Taxonomy" id="1531966"/>
    <lineage>
        <taxon>Eukaryota</taxon>
        <taxon>Fungi</taxon>
        <taxon>Dikarya</taxon>
        <taxon>Ascomycota</taxon>
        <taxon>Pezizomycotina</taxon>
        <taxon>Sordariomycetes</taxon>
        <taxon>Hypocreomycetidae</taxon>
        <taxon>Hypocreales</taxon>
        <taxon>Clavicipitaceae</taxon>
        <taxon>Clavicipitaceae incertae sedis</taxon>
        <taxon>'Torrubiella' clade</taxon>
    </lineage>
</organism>
<protein>
    <submittedName>
        <fullName evidence="2">Uncharacterized protein</fullName>
    </submittedName>
</protein>
<accession>A0A0A1TDT1</accession>
<keyword evidence="1" id="KW-0812">Transmembrane</keyword>
<evidence type="ECO:0000313" key="3">
    <source>
        <dbReference type="Proteomes" id="UP000039046"/>
    </source>
</evidence>
<evidence type="ECO:0000256" key="1">
    <source>
        <dbReference type="SAM" id="Phobius"/>
    </source>
</evidence>
<proteinExistence type="predicted"/>